<feature type="region of interest" description="Disordered" evidence="5">
    <location>
        <begin position="1001"/>
        <end position="1107"/>
    </location>
</feature>
<evidence type="ECO:0000256" key="4">
    <source>
        <dbReference type="ARBA" id="ARBA00038441"/>
    </source>
</evidence>
<dbReference type="SUPFAM" id="SSF143575">
    <property type="entry name" value="GAS2 domain-like"/>
    <property type="match status" value="1"/>
</dbReference>
<dbReference type="InterPro" id="IPR036872">
    <property type="entry name" value="CH_dom_sf"/>
</dbReference>
<sequence length="1460" mass="159045">MSSRRKDPLSPSGGDYDVPFFTVAHYKSPTSAPTTYEFASPYRPNAVTEATNSVNGKTVRRIVPLNEDRTITDRDNRDAKLFPDVISVASCPRSSYDPSLGRTIPRNFSDGRLDKAVYRQDKDFIPSSVLPRNLSDGRLDQSCLRSFPENIERIEPPLQGFSGEGAGEALCGDSLELDMSPVQLAFGPSLPGESWWPPDDIISPSETSPPYQLPPPHESELQNNGRRSRGREKNSVSSIPETPISKTAQSRCNLDEIPVKMSVNFSISPPSRPKIRKRTPDPPGQKSKPTTPNGMIDAPNSGFVRAARVYEDATVSDAGEFLFPASGEIPQKVSETLQPSLSRKSSCKKPKVIFEENESGPCSDVERKVDDLNTLDVKALPGNSSTLKSAMAVAETKLAQKVIDAAISKLEDSVLQPLTVFENTVDTTHKDLKHMKDSGRSRLSSQLRTCKPEIAPKPSQEQIESASRRNSAVDHNFDVLRLSAEISIDPPLKKSDPSMCSAQPNGKSLIQRNLNEAQESPLVCRDDPSRKFEVIITSVKGSQVITSSCGYTSAPSQSKAQSVHPAVQVRAQVQKPTNFSQKPRKDVVAVARSTSSKDQTTTYLKSPTAPQRRQNDVMSNGERNTASKFIEPSASHVSSGRQNNDISRVSPDVKRTDTTARTPDATHRTPPVTPRTSSEFTPRTPPVTPRTSEVTSRTPDVRPRTPRTPRTPRSKSREPSFCLELDYDEFPQSDTEYLALLHAKIAEAHERQLLPLKEDVADWLAKLLGDDGLTHLNLLERLGTGVLLCRLADIVSLRAQEARQMGLSELEVPRLPYKTWDRARQGSFFARDNIANFLRFCRRLGVHDNLLFETEDLVSGSGGRTVVLCLLEVGRLAQTWWGLEPPSIVKLEREMEGEEWSARSDSGYSNASSPRGSSLALHPSAPSPPSDGDAAKNNRRDSPGGFKVPYAGGLQLAATPHKTKPVGARGPKPTPPPKPECIKQAMYAIVNRPDSLPGACTRGWSGSKTTPSTPALTPTHTPRTRLPIAQTPRTSGRSTPNTTPTTPTQCRRYLSSAPKQGSRTPTSRIPCRTPTSRTPQRTPQRGSAAFVTPQKSGRPPVTPARPPCVRAQEDVAKLNRDLDNRVADIARQTRGVCACTEASCTRTHIKKLADGKYDVYGKSVYVRLLKDRHVMVRVGGGWDTLEHYVLSHDPTQVVVFNTPGSEPFLHIRSRYRSPTPSRGTARSQKISKRFSGSKPGLNDDAPSQPDFDNSFGSSQSLSDGSSTQSELTEGGDKELVDTQMEEAKILSAIETLSKSMSPSSKQHHSSGFYNGEGAKVLEALEESPTDNRATNEAIDLNSNGVSSAVENSSDEQVAVKEDVLSPCPCEIIPPLGAVTESCPPELFAVSLTDSCSSQSMSSAQSESGNTGSTIINPQASLSDSICSSTLHDDVDDPKMAESCDSISSMEKSQDLAETAN</sequence>
<feature type="compositionally biased region" description="Low complexity" evidence="5">
    <location>
        <begin position="1398"/>
        <end position="1407"/>
    </location>
</feature>
<evidence type="ECO:0000256" key="5">
    <source>
        <dbReference type="SAM" id="MobiDB-lite"/>
    </source>
</evidence>
<dbReference type="GO" id="GO:0008093">
    <property type="term" value="F:cytoskeletal anchor activity"/>
    <property type="evidence" value="ECO:0007669"/>
    <property type="project" value="TreeGrafter"/>
</dbReference>
<name>A0A979FM26_HYAAZ</name>
<gene>
    <name evidence="9" type="primary">LOC108672977</name>
</gene>
<dbReference type="Pfam" id="PF02187">
    <property type="entry name" value="GAS2"/>
    <property type="match status" value="1"/>
</dbReference>
<feature type="compositionally biased region" description="Low complexity" evidence="5">
    <location>
        <begin position="1251"/>
        <end position="1269"/>
    </location>
</feature>
<dbReference type="RefSeq" id="XP_047737556.1">
    <property type="nucleotide sequence ID" value="XM_047881600.1"/>
</dbReference>
<dbReference type="GO" id="GO:0008017">
    <property type="term" value="F:microtubule binding"/>
    <property type="evidence" value="ECO:0007669"/>
    <property type="project" value="InterPro"/>
</dbReference>
<comment type="subcellular location">
    <subcellularLocation>
        <location evidence="1">Cytoplasm</location>
        <location evidence="1">Cytoskeleton</location>
    </subcellularLocation>
</comment>
<feature type="region of interest" description="Disordered" evidence="5">
    <location>
        <begin position="900"/>
        <end position="979"/>
    </location>
</feature>
<dbReference type="Gene3D" id="1.10.418.10">
    <property type="entry name" value="Calponin-like domain"/>
    <property type="match status" value="1"/>
</dbReference>
<dbReference type="GO" id="GO:0051015">
    <property type="term" value="F:actin filament binding"/>
    <property type="evidence" value="ECO:0007669"/>
    <property type="project" value="TreeGrafter"/>
</dbReference>
<feature type="compositionally biased region" description="Low complexity" evidence="5">
    <location>
        <begin position="689"/>
        <end position="698"/>
    </location>
</feature>
<dbReference type="GO" id="GO:0051764">
    <property type="term" value="P:actin crosslink formation"/>
    <property type="evidence" value="ECO:0007669"/>
    <property type="project" value="TreeGrafter"/>
</dbReference>
<dbReference type="KEGG" id="hazt:108672977"/>
<dbReference type="Proteomes" id="UP000694843">
    <property type="component" value="Unplaced"/>
</dbReference>
<dbReference type="SMART" id="SM00243">
    <property type="entry name" value="GAS2"/>
    <property type="match status" value="1"/>
</dbReference>
<feature type="compositionally biased region" description="Basic and acidic residues" evidence="5">
    <location>
        <begin position="1430"/>
        <end position="1441"/>
    </location>
</feature>
<dbReference type="CDD" id="cd21204">
    <property type="entry name" value="CH_GAS2-like"/>
    <property type="match status" value="1"/>
</dbReference>
<feature type="domain" description="Calponin-homology (CH)" evidence="6">
    <location>
        <begin position="754"/>
        <end position="877"/>
    </location>
</feature>
<keyword evidence="8" id="KW-1185">Reference proteome</keyword>
<dbReference type="SUPFAM" id="SSF47576">
    <property type="entry name" value="Calponin-homology domain, CH-domain"/>
    <property type="match status" value="1"/>
</dbReference>
<feature type="region of interest" description="Disordered" evidence="5">
    <location>
        <begin position="574"/>
        <end position="719"/>
    </location>
</feature>
<keyword evidence="3" id="KW-0206">Cytoskeleton</keyword>
<reference evidence="9" key="1">
    <citation type="submission" date="2025-08" db="UniProtKB">
        <authorList>
            <consortium name="RefSeq"/>
        </authorList>
    </citation>
    <scope>IDENTIFICATION</scope>
    <source>
        <tissue evidence="9">Whole organism</tissue>
    </source>
</reference>
<feature type="region of interest" description="Disordered" evidence="5">
    <location>
        <begin position="1214"/>
        <end position="1279"/>
    </location>
</feature>
<dbReference type="OrthoDB" id="206130at2759"/>
<feature type="compositionally biased region" description="Polar residues" evidence="5">
    <location>
        <begin position="592"/>
        <end position="627"/>
    </location>
</feature>
<dbReference type="SMART" id="SM00033">
    <property type="entry name" value="CH"/>
    <property type="match status" value="1"/>
</dbReference>
<feature type="compositionally biased region" description="Low complexity" evidence="5">
    <location>
        <begin position="1070"/>
        <end position="1085"/>
    </location>
</feature>
<feature type="compositionally biased region" description="Basic and acidic residues" evidence="5">
    <location>
        <begin position="933"/>
        <end position="942"/>
    </location>
</feature>
<feature type="compositionally biased region" description="Polar residues" evidence="5">
    <location>
        <begin position="1057"/>
        <end position="1067"/>
    </location>
</feature>
<feature type="compositionally biased region" description="Polar residues" evidence="5">
    <location>
        <begin position="635"/>
        <end position="647"/>
    </location>
</feature>
<feature type="region of interest" description="Disordered" evidence="5">
    <location>
        <begin position="1327"/>
        <end position="1357"/>
    </location>
</feature>
<evidence type="ECO:0000256" key="1">
    <source>
        <dbReference type="ARBA" id="ARBA00004245"/>
    </source>
</evidence>
<evidence type="ECO:0000259" key="6">
    <source>
        <dbReference type="PROSITE" id="PS50021"/>
    </source>
</evidence>
<dbReference type="Gene3D" id="3.30.920.20">
    <property type="entry name" value="Gas2-like domain"/>
    <property type="match status" value="1"/>
</dbReference>
<feature type="compositionally biased region" description="Low complexity" evidence="5">
    <location>
        <begin position="1013"/>
        <end position="1048"/>
    </location>
</feature>
<dbReference type="InterPro" id="IPR003108">
    <property type="entry name" value="GAR_dom"/>
</dbReference>
<evidence type="ECO:0000256" key="2">
    <source>
        <dbReference type="ARBA" id="ARBA00022490"/>
    </source>
</evidence>
<dbReference type="PROSITE" id="PS50021">
    <property type="entry name" value="CH"/>
    <property type="match status" value="1"/>
</dbReference>
<dbReference type="PROSITE" id="PS51460">
    <property type="entry name" value="GAR"/>
    <property type="match status" value="1"/>
</dbReference>
<dbReference type="PANTHER" id="PTHR46756">
    <property type="entry name" value="TRANSGELIN"/>
    <property type="match status" value="1"/>
</dbReference>
<dbReference type="InterPro" id="IPR001715">
    <property type="entry name" value="CH_dom"/>
</dbReference>
<feature type="region of interest" description="Disordered" evidence="5">
    <location>
        <begin position="195"/>
        <end position="298"/>
    </location>
</feature>
<accession>A0A979FM26</accession>
<protein>
    <submittedName>
        <fullName evidence="9">Uncharacterized protein LOC108672977</fullName>
    </submittedName>
</protein>
<organism evidence="8 9">
    <name type="scientific">Hyalella azteca</name>
    <name type="common">Amphipod</name>
    <dbReference type="NCBI Taxonomy" id="294128"/>
    <lineage>
        <taxon>Eukaryota</taxon>
        <taxon>Metazoa</taxon>
        <taxon>Ecdysozoa</taxon>
        <taxon>Arthropoda</taxon>
        <taxon>Crustacea</taxon>
        <taxon>Multicrustacea</taxon>
        <taxon>Malacostraca</taxon>
        <taxon>Eumalacostraca</taxon>
        <taxon>Peracarida</taxon>
        <taxon>Amphipoda</taxon>
        <taxon>Senticaudata</taxon>
        <taxon>Talitrida</taxon>
        <taxon>Talitroidea</taxon>
        <taxon>Hyalellidae</taxon>
        <taxon>Hyalella</taxon>
    </lineage>
</organism>
<dbReference type="InterPro" id="IPR036534">
    <property type="entry name" value="GAR_dom_sf"/>
</dbReference>
<dbReference type="GO" id="GO:0005884">
    <property type="term" value="C:actin filament"/>
    <property type="evidence" value="ECO:0007669"/>
    <property type="project" value="TreeGrafter"/>
</dbReference>
<evidence type="ECO:0000256" key="3">
    <source>
        <dbReference type="ARBA" id="ARBA00023212"/>
    </source>
</evidence>
<comment type="similarity">
    <text evidence="4">Belongs to the GAS2 family.</text>
</comment>
<evidence type="ECO:0000313" key="8">
    <source>
        <dbReference type="Proteomes" id="UP000694843"/>
    </source>
</evidence>
<dbReference type="Pfam" id="PF00307">
    <property type="entry name" value="CH"/>
    <property type="match status" value="1"/>
</dbReference>
<dbReference type="GeneID" id="108672977"/>
<feature type="domain" description="GAR" evidence="7">
    <location>
        <begin position="1120"/>
        <end position="1196"/>
    </location>
</feature>
<feature type="compositionally biased region" description="Polar residues" evidence="5">
    <location>
        <begin position="1216"/>
        <end position="1228"/>
    </location>
</feature>
<proteinExistence type="inferred from homology"/>
<feature type="compositionally biased region" description="Polar residues" evidence="5">
    <location>
        <begin position="903"/>
        <end position="916"/>
    </location>
</feature>
<feature type="region of interest" description="Disordered" evidence="5">
    <location>
        <begin position="1398"/>
        <end position="1460"/>
    </location>
</feature>
<feature type="compositionally biased region" description="Polar residues" evidence="5">
    <location>
        <begin position="1408"/>
        <end position="1429"/>
    </location>
</feature>
<dbReference type="PANTHER" id="PTHR46756:SF13">
    <property type="entry name" value="GROWTH ARREST-SPECIFIC PROTEIN 2"/>
    <property type="match status" value="1"/>
</dbReference>
<feature type="compositionally biased region" description="Basic residues" evidence="5">
    <location>
        <begin position="704"/>
        <end position="714"/>
    </location>
</feature>
<feature type="compositionally biased region" description="Polar residues" evidence="5">
    <location>
        <begin position="235"/>
        <end position="252"/>
    </location>
</feature>
<keyword evidence="2" id="KW-0963">Cytoplasm</keyword>
<evidence type="ECO:0000313" key="9">
    <source>
        <dbReference type="RefSeq" id="XP_047737556.1"/>
    </source>
</evidence>
<evidence type="ECO:0000259" key="7">
    <source>
        <dbReference type="PROSITE" id="PS51460"/>
    </source>
</evidence>
<feature type="compositionally biased region" description="Polar residues" evidence="5">
    <location>
        <begin position="1330"/>
        <end position="1355"/>
    </location>
</feature>